<evidence type="ECO:0000313" key="4">
    <source>
        <dbReference type="EMBL" id="AZA13901.1"/>
    </source>
</evidence>
<dbReference type="Proteomes" id="UP000269019">
    <property type="component" value="Chromosome"/>
</dbReference>
<organism evidence="4 5">
    <name type="scientific">Corynebacterium choanae</name>
    <dbReference type="NCBI Taxonomy" id="1862358"/>
    <lineage>
        <taxon>Bacteria</taxon>
        <taxon>Bacillati</taxon>
        <taxon>Actinomycetota</taxon>
        <taxon>Actinomycetes</taxon>
        <taxon>Mycobacteriales</taxon>
        <taxon>Corynebacteriaceae</taxon>
        <taxon>Corynebacterium</taxon>
    </lineage>
</organism>
<gene>
    <name evidence="4" type="ORF">CCHOA_07545</name>
</gene>
<dbReference type="CDD" id="cd18879">
    <property type="entry name" value="NUDIX_Hydrolase"/>
    <property type="match status" value="1"/>
</dbReference>
<dbReference type="PANTHER" id="PTHR43046:SF16">
    <property type="entry name" value="ADP-RIBOSE PYROPHOSPHATASE YJHB-RELATED"/>
    <property type="match status" value="1"/>
</dbReference>
<evidence type="ECO:0000256" key="1">
    <source>
        <dbReference type="ARBA" id="ARBA00001946"/>
    </source>
</evidence>
<dbReference type="SUPFAM" id="SSF55811">
    <property type="entry name" value="Nudix"/>
    <property type="match status" value="1"/>
</dbReference>
<dbReference type="InterPro" id="IPR000086">
    <property type="entry name" value="NUDIX_hydrolase_dom"/>
</dbReference>
<name>A0A3G6J709_9CORY</name>
<comment type="cofactor">
    <cofactor evidence="1">
        <name>Mg(2+)</name>
        <dbReference type="ChEBI" id="CHEBI:18420"/>
    </cofactor>
</comment>
<protein>
    <submittedName>
        <fullName evidence="4">Dihydroneopterin triphosphate pyrophosphatase</fullName>
    </submittedName>
</protein>
<dbReference type="AlphaFoldDB" id="A0A3G6J709"/>
<dbReference type="GO" id="GO:0016787">
    <property type="term" value="F:hydrolase activity"/>
    <property type="evidence" value="ECO:0007669"/>
    <property type="project" value="UniProtKB-KW"/>
</dbReference>
<keyword evidence="5" id="KW-1185">Reference proteome</keyword>
<dbReference type="PROSITE" id="PS00893">
    <property type="entry name" value="NUDIX_BOX"/>
    <property type="match status" value="1"/>
</dbReference>
<feature type="domain" description="Nudix hydrolase" evidence="3">
    <location>
        <begin position="21"/>
        <end position="162"/>
    </location>
</feature>
<dbReference type="InterPro" id="IPR020084">
    <property type="entry name" value="NUDIX_hydrolase_CS"/>
</dbReference>
<dbReference type="Pfam" id="PF00293">
    <property type="entry name" value="NUDIX"/>
    <property type="match status" value="1"/>
</dbReference>
<reference evidence="4 5" key="1">
    <citation type="submission" date="2018-11" db="EMBL/GenBank/DDBJ databases">
        <authorList>
            <person name="Kleinhagauer T."/>
            <person name="Glaeser S.P."/>
            <person name="Spergser J."/>
            <person name="Ruckert C."/>
            <person name="Kaempfer P."/>
            <person name="Busse H.-J."/>
        </authorList>
    </citation>
    <scope>NUCLEOTIDE SEQUENCE [LARGE SCALE GENOMIC DNA]</scope>
    <source>
        <strain evidence="4 5">200CH</strain>
    </source>
</reference>
<proteinExistence type="predicted"/>
<keyword evidence="2" id="KW-0378">Hydrolase</keyword>
<dbReference type="PANTHER" id="PTHR43046">
    <property type="entry name" value="GDP-MANNOSE MANNOSYL HYDROLASE"/>
    <property type="match status" value="1"/>
</dbReference>
<dbReference type="Gene3D" id="3.90.79.10">
    <property type="entry name" value="Nucleoside Triphosphate Pyrophosphohydrolase"/>
    <property type="match status" value="1"/>
</dbReference>
<evidence type="ECO:0000313" key="5">
    <source>
        <dbReference type="Proteomes" id="UP000269019"/>
    </source>
</evidence>
<sequence>MVMATPEFVTRLREKIGNDPLLLPGVTAVVMRPPQQEDPIWALPEVLLVKRSDNGQWTPVTGIIDPGEQAHQAAVREVKEETGLTVQPAALLGVGAVGPVTYDNGDVCYYHDTSLRMEVVEGTDPTPIVGDDESTEVKWVVINQLPAIAPRFRMVIADAAAQMKHPPGFVPRMGFTKRSEMTY</sequence>
<evidence type="ECO:0000256" key="2">
    <source>
        <dbReference type="ARBA" id="ARBA00022801"/>
    </source>
</evidence>
<evidence type="ECO:0000259" key="3">
    <source>
        <dbReference type="PROSITE" id="PS51462"/>
    </source>
</evidence>
<dbReference type="PROSITE" id="PS51462">
    <property type="entry name" value="NUDIX"/>
    <property type="match status" value="1"/>
</dbReference>
<dbReference type="InterPro" id="IPR015797">
    <property type="entry name" value="NUDIX_hydrolase-like_dom_sf"/>
</dbReference>
<dbReference type="EMBL" id="CP033896">
    <property type="protein sequence ID" value="AZA13901.1"/>
    <property type="molecule type" value="Genomic_DNA"/>
</dbReference>
<dbReference type="KEGG" id="ccho:CCHOA_07545"/>
<accession>A0A3G6J709</accession>